<proteinExistence type="predicted"/>
<organism evidence="1">
    <name type="scientific">Musa balbisiana</name>
    <name type="common">Banana</name>
    <dbReference type="NCBI Taxonomy" id="52838"/>
    <lineage>
        <taxon>Eukaryota</taxon>
        <taxon>Viridiplantae</taxon>
        <taxon>Streptophyta</taxon>
        <taxon>Embryophyta</taxon>
        <taxon>Tracheophyta</taxon>
        <taxon>Spermatophyta</taxon>
        <taxon>Magnoliopsida</taxon>
        <taxon>Liliopsida</taxon>
        <taxon>Zingiberales</taxon>
        <taxon>Musaceae</taxon>
        <taxon>Musa</taxon>
    </lineage>
</organism>
<name>E1UHM3_MUSBA</name>
<protein>
    <submittedName>
        <fullName evidence="1">Uncharacterized protein</fullName>
    </submittedName>
</protein>
<dbReference type="EMBL" id="FN396606">
    <property type="protein sequence ID" value="CBW30243.1"/>
    <property type="molecule type" value="Genomic_DNA"/>
</dbReference>
<gene>
    <name evidence="1" type="ORF">MbP032N20cg430</name>
</gene>
<evidence type="ECO:0000313" key="1">
    <source>
        <dbReference type="EMBL" id="CBW30243.1"/>
    </source>
</evidence>
<accession>E1UHM3</accession>
<dbReference type="AlphaFoldDB" id="E1UHM3"/>
<reference evidence="1" key="1">
    <citation type="journal article" date="2010" name="BMC Plant Biol.">
        <title>Mechanisms of haplotype divergence at the RGA08 nucleotide-binding leucine-rich repeat gene locus in wild banana (Musa balbisiana).</title>
        <authorList>
            <person name="Baurens F.C."/>
            <person name="Bocs S."/>
            <person name="Rouard M."/>
            <person name="Matsumoto T."/>
            <person name="Miller R.N."/>
            <person name="Rodier-Goud M."/>
            <person name="Mbeguie-A-Mbeguie D."/>
            <person name="Yahiaoui N."/>
        </authorList>
    </citation>
    <scope>NUCLEOTIDE SEQUENCE</scope>
</reference>
<sequence>MLLGRERCFQVRLVRARQQRRATAKASPAHAVHDCFDSRIINAFVLISTSYFEIEINLFL</sequence>